<dbReference type="Proteomes" id="UP001642409">
    <property type="component" value="Unassembled WGS sequence"/>
</dbReference>
<dbReference type="PROSITE" id="PS51219">
    <property type="entry name" value="DPCK"/>
    <property type="match status" value="1"/>
</dbReference>
<accession>A0AA86NLX4</accession>
<comment type="caution">
    <text evidence="4">The sequence shown here is derived from an EMBL/GenBank/DDBJ whole genome shotgun (WGS) entry which is preliminary data.</text>
</comment>
<evidence type="ECO:0000256" key="1">
    <source>
        <dbReference type="ARBA" id="ARBA00022741"/>
    </source>
</evidence>
<dbReference type="Pfam" id="PF01121">
    <property type="entry name" value="CoaE"/>
    <property type="match status" value="1"/>
</dbReference>
<dbReference type="EMBL" id="CATOUU010000226">
    <property type="protein sequence ID" value="CAI9921540.1"/>
    <property type="molecule type" value="Genomic_DNA"/>
</dbReference>
<evidence type="ECO:0000313" key="4">
    <source>
        <dbReference type="EMBL" id="CAI9921540.1"/>
    </source>
</evidence>
<dbReference type="CDD" id="cd02022">
    <property type="entry name" value="DPCK"/>
    <property type="match status" value="1"/>
</dbReference>
<evidence type="ECO:0000313" key="5">
    <source>
        <dbReference type="EMBL" id="CAL6058059.1"/>
    </source>
</evidence>
<dbReference type="PANTHER" id="PTHR10695">
    <property type="entry name" value="DEPHOSPHO-COA KINASE-RELATED"/>
    <property type="match status" value="1"/>
</dbReference>
<keyword evidence="2" id="KW-0067">ATP-binding</keyword>
<name>A0AA86NLX4_9EUKA</name>
<keyword evidence="4" id="KW-0808">Transferase</keyword>
<dbReference type="AlphaFoldDB" id="A0AA86NLX4"/>
<dbReference type="GO" id="GO:0004140">
    <property type="term" value="F:dephospho-CoA kinase activity"/>
    <property type="evidence" value="ECO:0007669"/>
    <property type="project" value="InterPro"/>
</dbReference>
<feature type="transmembrane region" description="Helical" evidence="3">
    <location>
        <begin position="218"/>
        <end position="241"/>
    </location>
</feature>
<dbReference type="EMBL" id="CAXDID020000218">
    <property type="protein sequence ID" value="CAL6058059.1"/>
    <property type="molecule type" value="Genomic_DNA"/>
</dbReference>
<gene>
    <name evidence="5" type="ORF">HINF_LOCUS47949</name>
    <name evidence="4" type="ORF">HINF_LOCUS9185</name>
</gene>
<dbReference type="HAMAP" id="MF_00376">
    <property type="entry name" value="Dephospho_CoA_kinase"/>
    <property type="match status" value="1"/>
</dbReference>
<keyword evidence="3" id="KW-0812">Transmembrane</keyword>
<dbReference type="NCBIfam" id="TIGR00152">
    <property type="entry name" value="dephospho-CoA kinase"/>
    <property type="match status" value="1"/>
</dbReference>
<reference evidence="5 6" key="2">
    <citation type="submission" date="2024-07" db="EMBL/GenBank/DDBJ databases">
        <authorList>
            <person name="Akdeniz Z."/>
        </authorList>
    </citation>
    <scope>NUCLEOTIDE SEQUENCE [LARGE SCALE GENOMIC DNA]</scope>
</reference>
<dbReference type="Gene3D" id="3.40.50.300">
    <property type="entry name" value="P-loop containing nucleotide triphosphate hydrolases"/>
    <property type="match status" value="1"/>
</dbReference>
<dbReference type="InterPro" id="IPR001977">
    <property type="entry name" value="Depp_CoAkinase"/>
</dbReference>
<proteinExistence type="inferred from homology"/>
<evidence type="ECO:0000313" key="6">
    <source>
        <dbReference type="Proteomes" id="UP001642409"/>
    </source>
</evidence>
<keyword evidence="6" id="KW-1185">Reference proteome</keyword>
<keyword evidence="4" id="KW-0418">Kinase</keyword>
<reference evidence="4" key="1">
    <citation type="submission" date="2023-06" db="EMBL/GenBank/DDBJ databases">
        <authorList>
            <person name="Kurt Z."/>
        </authorList>
    </citation>
    <scope>NUCLEOTIDE SEQUENCE</scope>
</reference>
<dbReference type="GO" id="GO:0005524">
    <property type="term" value="F:ATP binding"/>
    <property type="evidence" value="ECO:0007669"/>
    <property type="project" value="UniProtKB-KW"/>
</dbReference>
<dbReference type="InterPro" id="IPR027417">
    <property type="entry name" value="P-loop_NTPase"/>
</dbReference>
<sequence length="246" mass="27393">MKIIVLTGQIGTGKSTIAKALNDLGASIVDTDILSRELQLPGAQVYKQLINKFGNEIIGEDKQINRAKLGEIVFADKSKLELLNSLTHPAISKQMIMEAIKISFALQQGMGVPPECKKLRKPKIIVLVVPLYFEAKINLQLPVVNIGVTDQEQWITRIEKRDGIKGVNKVKAQMSLQDRENLADFCVRNDSLDDVPQKSKQIFEFALQTKSNLISKGFILEHIAIVILPIGIALIAFLAMLRRQLQ</sequence>
<dbReference type="GO" id="GO:0015937">
    <property type="term" value="P:coenzyme A biosynthetic process"/>
    <property type="evidence" value="ECO:0007669"/>
    <property type="project" value="InterPro"/>
</dbReference>
<organism evidence="4">
    <name type="scientific">Hexamita inflata</name>
    <dbReference type="NCBI Taxonomy" id="28002"/>
    <lineage>
        <taxon>Eukaryota</taxon>
        <taxon>Metamonada</taxon>
        <taxon>Diplomonadida</taxon>
        <taxon>Hexamitidae</taxon>
        <taxon>Hexamitinae</taxon>
        <taxon>Hexamita</taxon>
    </lineage>
</organism>
<protein>
    <submittedName>
        <fullName evidence="4">Dephospho-CoA kinase</fullName>
    </submittedName>
    <submittedName>
        <fullName evidence="5">Dephospho-CoA_kinase</fullName>
    </submittedName>
</protein>
<evidence type="ECO:0000256" key="3">
    <source>
        <dbReference type="SAM" id="Phobius"/>
    </source>
</evidence>
<keyword evidence="1" id="KW-0547">Nucleotide-binding</keyword>
<evidence type="ECO:0000256" key="2">
    <source>
        <dbReference type="ARBA" id="ARBA00022840"/>
    </source>
</evidence>
<dbReference type="SUPFAM" id="SSF52540">
    <property type="entry name" value="P-loop containing nucleoside triphosphate hydrolases"/>
    <property type="match status" value="1"/>
</dbReference>
<keyword evidence="3" id="KW-0472">Membrane</keyword>
<keyword evidence="3" id="KW-1133">Transmembrane helix</keyword>
<dbReference type="PANTHER" id="PTHR10695:SF46">
    <property type="entry name" value="BIFUNCTIONAL COENZYME A SYNTHASE-RELATED"/>
    <property type="match status" value="1"/>
</dbReference>